<accession>A0ACC6M201</accession>
<gene>
    <name evidence="1" type="ORF">SH601_03190</name>
</gene>
<organism evidence="1 2">
    <name type="scientific">Gracilibacillus pellucidus</name>
    <dbReference type="NCBI Taxonomy" id="3095368"/>
    <lineage>
        <taxon>Bacteria</taxon>
        <taxon>Bacillati</taxon>
        <taxon>Bacillota</taxon>
        <taxon>Bacilli</taxon>
        <taxon>Bacillales</taxon>
        <taxon>Bacillaceae</taxon>
        <taxon>Gracilibacillus</taxon>
    </lineage>
</organism>
<name>A0ACC6M201_9BACI</name>
<reference evidence="1" key="1">
    <citation type="submission" date="2023-11" db="EMBL/GenBank/DDBJ databases">
        <title>Gracilibacillus pellucida a moderately halophilic bacterium isolated from saline soil in Xinjiang province.</title>
        <authorList>
            <person name="Zhang Z."/>
            <person name="Tan F."/>
            <person name="Wang Y."/>
            <person name="Xia M."/>
        </authorList>
    </citation>
    <scope>NUCLEOTIDE SEQUENCE</scope>
    <source>
        <strain evidence="1">S3-1-1</strain>
    </source>
</reference>
<proteinExistence type="predicted"/>
<dbReference type="Proteomes" id="UP001277972">
    <property type="component" value="Unassembled WGS sequence"/>
</dbReference>
<comment type="caution">
    <text evidence="1">The sequence shown here is derived from an EMBL/GenBank/DDBJ whole genome shotgun (WGS) entry which is preliminary data.</text>
</comment>
<evidence type="ECO:0000313" key="2">
    <source>
        <dbReference type="Proteomes" id="UP001277972"/>
    </source>
</evidence>
<dbReference type="EMBL" id="JAWZSR010000001">
    <property type="protein sequence ID" value="MDX8044980.1"/>
    <property type="molecule type" value="Genomic_DNA"/>
</dbReference>
<protein>
    <submittedName>
        <fullName evidence="1">Uncharacterized protein</fullName>
    </submittedName>
</protein>
<keyword evidence="2" id="KW-1185">Reference proteome</keyword>
<sequence length="110" mass="12950">MKKVIGCLLFLFFFVPTGVFAYELDLNGVEFDEELLRNAHEQTVRYEEIIKHRSEFNEFSFDRNNFSHQETLSKSNLLQTSSINDDPNNAFLIELEQVYTDYITEQGQTK</sequence>
<evidence type="ECO:0000313" key="1">
    <source>
        <dbReference type="EMBL" id="MDX8044980.1"/>
    </source>
</evidence>